<dbReference type="Proteomes" id="UP000790787">
    <property type="component" value="Chromosome 16"/>
</dbReference>
<dbReference type="RefSeq" id="XP_075088122.1">
    <property type="nucleotide sequence ID" value="XM_075232021.1"/>
</dbReference>
<keyword evidence="1" id="KW-1185">Reference proteome</keyword>
<reference evidence="2" key="2">
    <citation type="submission" date="2025-08" db="UniProtKB">
        <authorList>
            <consortium name="RefSeq"/>
        </authorList>
    </citation>
    <scope>IDENTIFICATION</scope>
    <source>
        <tissue evidence="2">Leaf</tissue>
    </source>
</reference>
<sequence>MVKDCLDYARRCKAFQFHANFIYQLPEMLHPTIVSWSFDTRGFDVVGPLPKFSVGHLYILTATDYISKWAEIVALKEVKKENIANFIQVNIIYRFSIPRHIITNNGKPFDNKLMNKICDLFVFKQRNPSMYNAVVKGLVETMVKSRGKCGKQPGRGESSQGGKGKQGMIRLTPQVLAAEPQVTGSQLQVLEHIEDRGTT</sequence>
<evidence type="ECO:0000313" key="1">
    <source>
        <dbReference type="Proteomes" id="UP000790787"/>
    </source>
</evidence>
<organism evidence="1 2">
    <name type="scientific">Nicotiana tabacum</name>
    <name type="common">Common tobacco</name>
    <dbReference type="NCBI Taxonomy" id="4097"/>
    <lineage>
        <taxon>Eukaryota</taxon>
        <taxon>Viridiplantae</taxon>
        <taxon>Streptophyta</taxon>
        <taxon>Embryophyta</taxon>
        <taxon>Tracheophyta</taxon>
        <taxon>Spermatophyta</taxon>
        <taxon>Magnoliopsida</taxon>
        <taxon>eudicotyledons</taxon>
        <taxon>Gunneridae</taxon>
        <taxon>Pentapetalae</taxon>
        <taxon>asterids</taxon>
        <taxon>lamiids</taxon>
        <taxon>Solanales</taxon>
        <taxon>Solanaceae</taxon>
        <taxon>Nicotianoideae</taxon>
        <taxon>Nicotianeae</taxon>
        <taxon>Nicotiana</taxon>
    </lineage>
</organism>
<gene>
    <name evidence="2" type="primary">LOC142170183</name>
</gene>
<name>A0AC58ST25_TOBAC</name>
<protein>
    <submittedName>
        <fullName evidence="2">Uncharacterized protein LOC142170183</fullName>
    </submittedName>
</protein>
<accession>A0AC58ST25</accession>
<evidence type="ECO:0000313" key="2">
    <source>
        <dbReference type="RefSeq" id="XP_075088122.1"/>
    </source>
</evidence>
<proteinExistence type="predicted"/>
<reference evidence="1" key="1">
    <citation type="journal article" date="2014" name="Nat. Commun.">
        <title>The tobacco genome sequence and its comparison with those of tomato and potato.</title>
        <authorList>
            <person name="Sierro N."/>
            <person name="Battey J.N."/>
            <person name="Ouadi S."/>
            <person name="Bakaher N."/>
            <person name="Bovet L."/>
            <person name="Willig A."/>
            <person name="Goepfert S."/>
            <person name="Peitsch M.C."/>
            <person name="Ivanov N.V."/>
        </authorList>
    </citation>
    <scope>NUCLEOTIDE SEQUENCE [LARGE SCALE GENOMIC DNA]</scope>
</reference>